<dbReference type="EC" id="1.14.15.7" evidence="6"/>
<dbReference type="UniPathway" id="UPA00529">
    <property type="reaction ID" value="UER00430"/>
</dbReference>
<keyword evidence="18" id="KW-1185">Reference proteome</keyword>
<name>A0A022PRQ1_ERYGU</name>
<comment type="cofactor">
    <cofactor evidence="1">
        <name>Fe cation</name>
        <dbReference type="ChEBI" id="CHEBI:24875"/>
    </cofactor>
</comment>
<dbReference type="GO" id="GO:0009570">
    <property type="term" value="C:chloroplast stroma"/>
    <property type="evidence" value="ECO:0007669"/>
    <property type="project" value="UniProtKB-SubCell"/>
</dbReference>
<keyword evidence="9" id="KW-0479">Metal-binding</keyword>
<dbReference type="KEGG" id="egt:105949963"/>
<dbReference type="Gene3D" id="3.90.380.10">
    <property type="entry name" value="Naphthalene 1,2-dioxygenase Alpha Subunit, Chain A, domain 1"/>
    <property type="match status" value="2"/>
</dbReference>
<dbReference type="STRING" id="4155.A0A022PRQ1"/>
<evidence type="ECO:0000313" key="17">
    <source>
        <dbReference type="EMBL" id="EYU18199.1"/>
    </source>
</evidence>
<proteinExistence type="inferred from homology"/>
<evidence type="ECO:0000313" key="18">
    <source>
        <dbReference type="Proteomes" id="UP000030748"/>
    </source>
</evidence>
<sequence>MAATTVKLAFPNHFPLITKEPTKPGNRAHSSKNYSLCRSKNGNFSTSSEYKNGRVKKMIGEFNREIPIEEAFTPPSSWYTDSEFYSHELTQIFYRGWQPVGYTDQVKEPRDFFTGRLGSVEYVVCRDEEGELYAFHNVCRHRASPVASGTGKSSCFVCPYHGWTYGLDGKLIKATSITGIKNFEPSETGLVSIRVAVWGPFVLVNFEDGANPNEILDNKDVSSEWLGNAAELLTANGIDTSLDYVRRRVYTLDCNWKVFCDNFLDGGYHVPYVHRGFASSLKLDSYSTEVYEKVSVQRCRVNNTNGREEEFDRLGSKAFYAFVYPNFMISRYGPWMETNLVLPLGPKKCHVVFDYFLETSLTVNIDFIEKSSETSHGVQEEDMSISNSVQKGLESPAYHVGRYCPNVEMAVHHFHCQLHRNLSR</sequence>
<dbReference type="SUPFAM" id="SSF50022">
    <property type="entry name" value="ISP domain"/>
    <property type="match status" value="1"/>
</dbReference>
<dbReference type="EMBL" id="KI632337">
    <property type="protein sequence ID" value="EYU18199.1"/>
    <property type="molecule type" value="Genomic_DNA"/>
</dbReference>
<comment type="subcellular location">
    <subcellularLocation>
        <location evidence="3">Plastid</location>
        <location evidence="3">Chloroplast stroma</location>
    </subcellularLocation>
</comment>
<organism evidence="17 18">
    <name type="scientific">Erythranthe guttata</name>
    <name type="common">Yellow monkey flower</name>
    <name type="synonym">Mimulus guttatus</name>
    <dbReference type="NCBI Taxonomy" id="4155"/>
    <lineage>
        <taxon>Eukaryota</taxon>
        <taxon>Viridiplantae</taxon>
        <taxon>Streptophyta</taxon>
        <taxon>Embryophyta</taxon>
        <taxon>Tracheophyta</taxon>
        <taxon>Spermatophyta</taxon>
        <taxon>Magnoliopsida</taxon>
        <taxon>eudicotyledons</taxon>
        <taxon>Gunneridae</taxon>
        <taxon>Pentapetalae</taxon>
        <taxon>asterids</taxon>
        <taxon>lamiids</taxon>
        <taxon>Lamiales</taxon>
        <taxon>Phrymaceae</taxon>
        <taxon>Erythranthe</taxon>
    </lineage>
</organism>
<evidence type="ECO:0000256" key="14">
    <source>
        <dbReference type="ARBA" id="ARBA00034078"/>
    </source>
</evidence>
<dbReference type="GO" id="GO:0019133">
    <property type="term" value="F:choline monooxygenase activity"/>
    <property type="evidence" value="ECO:0007669"/>
    <property type="project" value="UniProtKB-EC"/>
</dbReference>
<dbReference type="InterPro" id="IPR036922">
    <property type="entry name" value="Rieske_2Fe-2S_sf"/>
</dbReference>
<comment type="cofactor">
    <cofactor evidence="14">
        <name>[2Fe-2S] cluster</name>
        <dbReference type="ChEBI" id="CHEBI:190135"/>
    </cofactor>
</comment>
<comment type="similarity">
    <text evidence="5">Belongs to the choline monooxygenase family.</text>
</comment>
<dbReference type="InterPro" id="IPR017941">
    <property type="entry name" value="Rieske_2Fe-2S"/>
</dbReference>
<dbReference type="PhylomeDB" id="A0A022PRQ1"/>
<evidence type="ECO:0000259" key="16">
    <source>
        <dbReference type="PROSITE" id="PS51296"/>
    </source>
</evidence>
<dbReference type="Pfam" id="PF00355">
    <property type="entry name" value="Rieske"/>
    <property type="match status" value="1"/>
</dbReference>
<evidence type="ECO:0000256" key="12">
    <source>
        <dbReference type="ARBA" id="ARBA00023004"/>
    </source>
</evidence>
<accession>A0A022PRQ1</accession>
<evidence type="ECO:0000256" key="7">
    <source>
        <dbReference type="ARBA" id="ARBA00014931"/>
    </source>
</evidence>
<evidence type="ECO:0000256" key="3">
    <source>
        <dbReference type="ARBA" id="ARBA00004470"/>
    </source>
</evidence>
<evidence type="ECO:0000256" key="6">
    <source>
        <dbReference type="ARBA" id="ARBA00012763"/>
    </source>
</evidence>
<evidence type="ECO:0000256" key="15">
    <source>
        <dbReference type="ARBA" id="ARBA00049097"/>
    </source>
</evidence>
<evidence type="ECO:0000256" key="5">
    <source>
        <dbReference type="ARBA" id="ARBA00010848"/>
    </source>
</evidence>
<dbReference type="PROSITE" id="PS51296">
    <property type="entry name" value="RIESKE"/>
    <property type="match status" value="1"/>
</dbReference>
<evidence type="ECO:0000256" key="8">
    <source>
        <dbReference type="ARBA" id="ARBA00022714"/>
    </source>
</evidence>
<dbReference type="GO" id="GO:0019285">
    <property type="term" value="P:glycine betaine biosynthetic process from choline"/>
    <property type="evidence" value="ECO:0007669"/>
    <property type="project" value="UniProtKB-UniPathway"/>
</dbReference>
<keyword evidence="8" id="KW-0001">2Fe-2S</keyword>
<gene>
    <name evidence="17" type="ORF">MIMGU_mgv1a006978mg</name>
</gene>
<keyword evidence="12" id="KW-0408">Iron</keyword>
<evidence type="ECO:0000256" key="11">
    <source>
        <dbReference type="ARBA" id="ARBA00023002"/>
    </source>
</evidence>
<keyword evidence="11" id="KW-0560">Oxidoreductase</keyword>
<keyword evidence="10" id="KW-0809">Transit peptide</keyword>
<comment type="pathway">
    <text evidence="4">Amine and polyamine biosynthesis; betaine biosynthesis via choline pathway; betaine aldehyde from choline (monooxygenase route): step 1/1.</text>
</comment>
<dbReference type="GO" id="GO:0005506">
    <property type="term" value="F:iron ion binding"/>
    <property type="evidence" value="ECO:0007669"/>
    <property type="project" value="InterPro"/>
</dbReference>
<evidence type="ECO:0000256" key="4">
    <source>
        <dbReference type="ARBA" id="ARBA00004866"/>
    </source>
</evidence>
<dbReference type="Proteomes" id="UP000030748">
    <property type="component" value="Unassembled WGS sequence"/>
</dbReference>
<evidence type="ECO:0000256" key="1">
    <source>
        <dbReference type="ARBA" id="ARBA00001962"/>
    </source>
</evidence>
<dbReference type="OrthoDB" id="426882at2759"/>
<comment type="function">
    <text evidence="2">Catalyzes the first step of the osmoprotectant glycine betaine synthesis.</text>
</comment>
<comment type="catalytic activity">
    <reaction evidence="15">
        <text>choline + 2 reduced [2Fe-2S]-[ferredoxin] + O2 + 2 H(+) = betaine aldehyde hydrate + 2 oxidized [2Fe-2S]-[ferredoxin] + H2O</text>
        <dbReference type="Rhea" id="RHEA:17769"/>
        <dbReference type="Rhea" id="RHEA-COMP:10000"/>
        <dbReference type="Rhea" id="RHEA-COMP:10001"/>
        <dbReference type="ChEBI" id="CHEBI:15354"/>
        <dbReference type="ChEBI" id="CHEBI:15377"/>
        <dbReference type="ChEBI" id="CHEBI:15378"/>
        <dbReference type="ChEBI" id="CHEBI:15379"/>
        <dbReference type="ChEBI" id="CHEBI:15870"/>
        <dbReference type="ChEBI" id="CHEBI:33737"/>
        <dbReference type="ChEBI" id="CHEBI:33738"/>
        <dbReference type="EC" id="1.14.15.7"/>
    </reaction>
</comment>
<protein>
    <recommendedName>
        <fullName evidence="7">Choline monooxygenase, chloroplastic</fullName>
        <ecNumber evidence="6">1.14.15.7</ecNumber>
    </recommendedName>
</protein>
<evidence type="ECO:0000256" key="9">
    <source>
        <dbReference type="ARBA" id="ARBA00022723"/>
    </source>
</evidence>
<dbReference type="InterPro" id="IPR001663">
    <property type="entry name" value="Rng_hydr_dOase-A"/>
</dbReference>
<reference evidence="17 18" key="1">
    <citation type="journal article" date="2013" name="Proc. Natl. Acad. Sci. U.S.A.">
        <title>Fine-scale variation in meiotic recombination in Mimulus inferred from population shotgun sequencing.</title>
        <authorList>
            <person name="Hellsten U."/>
            <person name="Wright K.M."/>
            <person name="Jenkins J."/>
            <person name="Shu S."/>
            <person name="Yuan Y."/>
            <person name="Wessler S.R."/>
            <person name="Schmutz J."/>
            <person name="Willis J.H."/>
            <person name="Rokhsar D.S."/>
        </authorList>
    </citation>
    <scope>NUCLEOTIDE SEQUENCE [LARGE SCALE GENOMIC DNA]</scope>
    <source>
        <strain evidence="18">cv. DUN x IM62</strain>
    </source>
</reference>
<dbReference type="eggNOG" id="ENOG502QQJW">
    <property type="taxonomic scope" value="Eukaryota"/>
</dbReference>
<evidence type="ECO:0000256" key="10">
    <source>
        <dbReference type="ARBA" id="ARBA00022946"/>
    </source>
</evidence>
<dbReference type="PRINTS" id="PR00090">
    <property type="entry name" value="RNGDIOXGNASE"/>
</dbReference>
<dbReference type="OMA" id="RYNVANY"/>
<dbReference type="InterPro" id="IPR015879">
    <property type="entry name" value="Ring_hydroxy_dOase_asu_C_dom"/>
</dbReference>
<dbReference type="PANTHER" id="PTHR43756">
    <property type="entry name" value="CHOLINE MONOOXYGENASE, CHLOROPLASTIC"/>
    <property type="match status" value="1"/>
</dbReference>
<keyword evidence="13" id="KW-0411">Iron-sulfur</keyword>
<feature type="domain" description="Rieske" evidence="16">
    <location>
        <begin position="97"/>
        <end position="204"/>
    </location>
</feature>
<dbReference type="Pfam" id="PF00848">
    <property type="entry name" value="Ring_hydroxyl_A"/>
    <property type="match status" value="1"/>
</dbReference>
<dbReference type="PANTHER" id="PTHR43756:SF5">
    <property type="entry name" value="CHOLINE MONOOXYGENASE, CHLOROPLASTIC"/>
    <property type="match status" value="1"/>
</dbReference>
<dbReference type="AlphaFoldDB" id="A0A022PRQ1"/>
<dbReference type="Gene3D" id="2.102.10.10">
    <property type="entry name" value="Rieske [2Fe-2S] iron-sulphur domain"/>
    <property type="match status" value="1"/>
</dbReference>
<dbReference type="SUPFAM" id="SSF55961">
    <property type="entry name" value="Bet v1-like"/>
    <property type="match status" value="1"/>
</dbReference>
<evidence type="ECO:0000256" key="2">
    <source>
        <dbReference type="ARBA" id="ARBA00002149"/>
    </source>
</evidence>
<evidence type="ECO:0000256" key="13">
    <source>
        <dbReference type="ARBA" id="ARBA00023014"/>
    </source>
</evidence>
<dbReference type="GO" id="GO:0051537">
    <property type="term" value="F:2 iron, 2 sulfur cluster binding"/>
    <property type="evidence" value="ECO:0007669"/>
    <property type="project" value="UniProtKB-KW"/>
</dbReference>